<accession>A0A0M9AKJ6</accession>
<reference evidence="2 3" key="1">
    <citation type="submission" date="2015-08" db="EMBL/GenBank/DDBJ databases">
        <title>Genomes of Isolates from Cabo Rojo, PR.</title>
        <authorList>
            <person name="Sanchez-Nieves R.L."/>
            <person name="Montalvo-Rodriguez R."/>
        </authorList>
    </citation>
    <scope>NUCLEOTIDE SEQUENCE [LARGE SCALE GENOMIC DNA]</scope>
    <source>
        <strain evidence="2 3">5</strain>
    </source>
</reference>
<evidence type="ECO:0000256" key="1">
    <source>
        <dbReference type="SAM" id="Phobius"/>
    </source>
</evidence>
<gene>
    <name evidence="2" type="ORF">AMR74_16790</name>
</gene>
<protein>
    <submittedName>
        <fullName evidence="2">Uncharacterized protein</fullName>
    </submittedName>
</protein>
<keyword evidence="1" id="KW-0812">Transmembrane</keyword>
<comment type="caution">
    <text evidence="2">The sequence shown here is derived from an EMBL/GenBank/DDBJ whole genome shotgun (WGS) entry which is preliminary data.</text>
</comment>
<dbReference type="Proteomes" id="UP000037747">
    <property type="component" value="Unassembled WGS sequence"/>
</dbReference>
<feature type="transmembrane region" description="Helical" evidence="1">
    <location>
        <begin position="6"/>
        <end position="24"/>
    </location>
</feature>
<name>A0A0M9AKJ6_9EURY</name>
<evidence type="ECO:0000313" key="3">
    <source>
        <dbReference type="Proteomes" id="UP000037747"/>
    </source>
</evidence>
<dbReference type="EMBL" id="LIST01000014">
    <property type="protein sequence ID" value="KOX92715.1"/>
    <property type="molecule type" value="Genomic_DNA"/>
</dbReference>
<dbReference type="InterPro" id="IPR058349">
    <property type="entry name" value="DUF8036"/>
</dbReference>
<feature type="transmembrane region" description="Helical" evidence="1">
    <location>
        <begin position="36"/>
        <end position="57"/>
    </location>
</feature>
<feature type="transmembrane region" description="Helical" evidence="1">
    <location>
        <begin position="63"/>
        <end position="83"/>
    </location>
</feature>
<proteinExistence type="predicted"/>
<organism evidence="2 3">
    <name type="scientific">Halorubrum tropicale</name>
    <dbReference type="NCBI Taxonomy" id="1765655"/>
    <lineage>
        <taxon>Archaea</taxon>
        <taxon>Methanobacteriati</taxon>
        <taxon>Methanobacteriota</taxon>
        <taxon>Stenosarchaea group</taxon>
        <taxon>Halobacteria</taxon>
        <taxon>Halobacteriales</taxon>
        <taxon>Haloferacaceae</taxon>
        <taxon>Halorubrum</taxon>
    </lineage>
</organism>
<evidence type="ECO:0000313" key="2">
    <source>
        <dbReference type="EMBL" id="KOX92715.1"/>
    </source>
</evidence>
<dbReference type="PATRIC" id="fig|1705389.3.peg.1700"/>
<keyword evidence="1" id="KW-0472">Membrane</keyword>
<sequence>MKVFVSIFTAAILLGVAVTYFRIYRRLPNPFTRTLLLINVSLLLYAIWANPIVWVVFGVEPTGIGLFTVLPDIFTALAAVMLLQQSGM</sequence>
<keyword evidence="1" id="KW-1133">Transmembrane helix</keyword>
<dbReference type="AlphaFoldDB" id="A0A0M9AKJ6"/>
<keyword evidence="3" id="KW-1185">Reference proteome</keyword>
<dbReference type="Pfam" id="PF26119">
    <property type="entry name" value="DUF8036"/>
    <property type="match status" value="1"/>
</dbReference>